<keyword evidence="1" id="KW-0812">Transmembrane</keyword>
<dbReference type="PANTHER" id="PTHR30093">
    <property type="entry name" value="GENERAL SECRETION PATHWAY PROTEIN G"/>
    <property type="match status" value="1"/>
</dbReference>
<evidence type="ECO:0000259" key="2">
    <source>
        <dbReference type="Pfam" id="PF07596"/>
    </source>
</evidence>
<dbReference type="InterPro" id="IPR011453">
    <property type="entry name" value="DUF1559"/>
</dbReference>
<evidence type="ECO:0000256" key="1">
    <source>
        <dbReference type="SAM" id="Phobius"/>
    </source>
</evidence>
<dbReference type="InterPro" id="IPR045584">
    <property type="entry name" value="Pilin-like"/>
</dbReference>
<gene>
    <name evidence="3" type="ORF">LOC71_21050</name>
</gene>
<accession>A0ABS8NMI6</accession>
<evidence type="ECO:0000313" key="3">
    <source>
        <dbReference type="EMBL" id="MCC9644770.1"/>
    </source>
</evidence>
<dbReference type="InterPro" id="IPR027558">
    <property type="entry name" value="Pre_pil_HX9DG_C"/>
</dbReference>
<dbReference type="PROSITE" id="PS00409">
    <property type="entry name" value="PROKAR_NTER_METHYL"/>
    <property type="match status" value="1"/>
</dbReference>
<dbReference type="Proteomes" id="UP001430306">
    <property type="component" value="Unassembled WGS sequence"/>
</dbReference>
<dbReference type="NCBIfam" id="TIGR04294">
    <property type="entry name" value="pre_pil_HX9DG"/>
    <property type="match status" value="1"/>
</dbReference>
<dbReference type="RefSeq" id="WP_230256295.1">
    <property type="nucleotide sequence ID" value="NZ_JAJKFV010000030.1"/>
</dbReference>
<dbReference type="Pfam" id="PF07596">
    <property type="entry name" value="SBP_bac_10"/>
    <property type="match status" value="1"/>
</dbReference>
<keyword evidence="4" id="KW-1185">Reference proteome</keyword>
<dbReference type="SUPFAM" id="SSF54523">
    <property type="entry name" value="Pili subunits"/>
    <property type="match status" value="1"/>
</dbReference>
<protein>
    <submittedName>
        <fullName evidence="3">DUF1559 domain-containing protein</fullName>
    </submittedName>
</protein>
<feature type="domain" description="DUF1559" evidence="2">
    <location>
        <begin position="39"/>
        <end position="324"/>
    </location>
</feature>
<evidence type="ECO:0000313" key="4">
    <source>
        <dbReference type="Proteomes" id="UP001430306"/>
    </source>
</evidence>
<name>A0ABS8NMI6_9BACT</name>
<keyword evidence="1" id="KW-0472">Membrane</keyword>
<feature type="transmembrane region" description="Helical" evidence="1">
    <location>
        <begin position="20"/>
        <end position="38"/>
    </location>
</feature>
<reference evidence="3" key="1">
    <citation type="submission" date="2021-11" db="EMBL/GenBank/DDBJ databases">
        <title>Genome sequence.</title>
        <authorList>
            <person name="Sun Q."/>
        </authorList>
    </citation>
    <scope>NUCLEOTIDE SEQUENCE</scope>
    <source>
        <strain evidence="3">JC740</strain>
    </source>
</reference>
<keyword evidence="1" id="KW-1133">Transmembrane helix</keyword>
<sequence length="343" mass="36647">MTVTRTAIPLNRRGFTLVELLVVIAIIGVLVGLLLPAVQSAREAARRMQCSNNMRQLALACHNYESTYKQFPASADNRDFVGVGRTWLRAILPYVEQSALDTDDLMLYGPTFDADAILTEVNLLNCPSDPLSDVPVNVGFGSTVIATSAGTNYFGNAGHYGRSSNQYHGTDASGWNNFPAAFKYKADGMFHSQGSAFGPVRFASVLDGTSNTLLVGERGLFPAKAGSVQTGGWLTTYTGAPFGVGHSVLCYDSPDEAGGGFVPYYGFPVNSDGIGGAMDDEDLTGGLGNLPDNDEHFFFSYHPGGSHFVLADGSTKFVTYSIAQDVLTAFLTKAGHEVNNFEN</sequence>
<dbReference type="EMBL" id="JAJKFW010000060">
    <property type="protein sequence ID" value="MCC9644770.1"/>
    <property type="molecule type" value="Genomic_DNA"/>
</dbReference>
<organism evidence="3 4">
    <name type="scientific">Rhodopirellula halodulae</name>
    <dbReference type="NCBI Taxonomy" id="2894198"/>
    <lineage>
        <taxon>Bacteria</taxon>
        <taxon>Pseudomonadati</taxon>
        <taxon>Planctomycetota</taxon>
        <taxon>Planctomycetia</taxon>
        <taxon>Pirellulales</taxon>
        <taxon>Pirellulaceae</taxon>
        <taxon>Rhodopirellula</taxon>
    </lineage>
</organism>
<comment type="caution">
    <text evidence="3">The sequence shown here is derived from an EMBL/GenBank/DDBJ whole genome shotgun (WGS) entry which is preliminary data.</text>
</comment>
<dbReference type="InterPro" id="IPR012902">
    <property type="entry name" value="N_methyl_site"/>
</dbReference>
<proteinExistence type="predicted"/>
<dbReference type="Pfam" id="PF07963">
    <property type="entry name" value="N_methyl"/>
    <property type="match status" value="1"/>
</dbReference>
<dbReference type="Gene3D" id="3.30.700.10">
    <property type="entry name" value="Glycoprotein, Type 4 Pilin"/>
    <property type="match status" value="1"/>
</dbReference>
<dbReference type="NCBIfam" id="TIGR02532">
    <property type="entry name" value="IV_pilin_GFxxxE"/>
    <property type="match status" value="1"/>
</dbReference>
<dbReference type="PANTHER" id="PTHR30093:SF2">
    <property type="entry name" value="TYPE II SECRETION SYSTEM PROTEIN H"/>
    <property type="match status" value="1"/>
</dbReference>